<evidence type="ECO:0000313" key="2">
    <source>
        <dbReference type="EMBL" id="GII93652.1"/>
    </source>
</evidence>
<keyword evidence="1" id="KW-0732">Signal</keyword>
<feature type="chain" id="PRO_5038548319" description="DUF11 domain-containing protein" evidence="1">
    <location>
        <begin position="31"/>
        <end position="189"/>
    </location>
</feature>
<dbReference type="RefSeq" id="WP_204027196.1">
    <property type="nucleotide sequence ID" value="NZ_BOOW01000023.1"/>
</dbReference>
<evidence type="ECO:0000256" key="1">
    <source>
        <dbReference type="SAM" id="SignalP"/>
    </source>
</evidence>
<accession>A0A919RH56</accession>
<proteinExistence type="predicted"/>
<name>A0A919RH56_9ACTN</name>
<organism evidence="2 3">
    <name type="scientific">Sinosporangium siamense</name>
    <dbReference type="NCBI Taxonomy" id="1367973"/>
    <lineage>
        <taxon>Bacteria</taxon>
        <taxon>Bacillati</taxon>
        <taxon>Actinomycetota</taxon>
        <taxon>Actinomycetes</taxon>
        <taxon>Streptosporangiales</taxon>
        <taxon>Streptosporangiaceae</taxon>
        <taxon>Sinosporangium</taxon>
    </lineage>
</organism>
<feature type="signal peptide" evidence="1">
    <location>
        <begin position="1"/>
        <end position="30"/>
    </location>
</feature>
<keyword evidence="3" id="KW-1185">Reference proteome</keyword>
<dbReference type="AlphaFoldDB" id="A0A919RH56"/>
<sequence length="189" mass="20368">MRPPLSKVAVLAVAAPLAGALMFASAPASATATAPTAKAAAVKKADDPYSVFNVSVKAPKNVRAGGKITYRITAVNRGPHQADYYFVGGILPKGITGNTWWDGPKDTECGREGRVFFCVSPHVAEVGDKEWLDIVVRLKKPTKGYAQAQLGVLAYDYPTGAEKLSKEELDELGVKSWFFSKKVKTRIVR</sequence>
<protein>
    <recommendedName>
        <fullName evidence="4">DUF11 domain-containing protein</fullName>
    </recommendedName>
</protein>
<gene>
    <name evidence="2" type="ORF">Ssi02_38830</name>
</gene>
<dbReference type="Proteomes" id="UP000606172">
    <property type="component" value="Unassembled WGS sequence"/>
</dbReference>
<evidence type="ECO:0008006" key="4">
    <source>
        <dbReference type="Google" id="ProtNLM"/>
    </source>
</evidence>
<comment type="caution">
    <text evidence="2">The sequence shown here is derived from an EMBL/GenBank/DDBJ whole genome shotgun (WGS) entry which is preliminary data.</text>
</comment>
<reference evidence="2" key="1">
    <citation type="submission" date="2021-01" db="EMBL/GenBank/DDBJ databases">
        <title>Whole genome shotgun sequence of Sinosporangium siamense NBRC 109515.</title>
        <authorList>
            <person name="Komaki H."/>
            <person name="Tamura T."/>
        </authorList>
    </citation>
    <scope>NUCLEOTIDE SEQUENCE</scope>
    <source>
        <strain evidence="2">NBRC 109515</strain>
    </source>
</reference>
<evidence type="ECO:0000313" key="3">
    <source>
        <dbReference type="Proteomes" id="UP000606172"/>
    </source>
</evidence>
<dbReference type="EMBL" id="BOOW01000023">
    <property type="protein sequence ID" value="GII93652.1"/>
    <property type="molecule type" value="Genomic_DNA"/>
</dbReference>